<dbReference type="GO" id="GO:0003676">
    <property type="term" value="F:nucleic acid binding"/>
    <property type="evidence" value="ECO:0007669"/>
    <property type="project" value="InterPro"/>
</dbReference>
<evidence type="ECO:0000259" key="5">
    <source>
        <dbReference type="SMART" id="SM00479"/>
    </source>
</evidence>
<dbReference type="GO" id="GO:0005739">
    <property type="term" value="C:mitochondrion"/>
    <property type="evidence" value="ECO:0007669"/>
    <property type="project" value="TreeGrafter"/>
</dbReference>
<dbReference type="SUPFAM" id="SSF53098">
    <property type="entry name" value="Ribonuclease H-like"/>
    <property type="match status" value="1"/>
</dbReference>
<evidence type="ECO:0000313" key="7">
    <source>
        <dbReference type="Proteomes" id="UP001211065"/>
    </source>
</evidence>
<evidence type="ECO:0000256" key="4">
    <source>
        <dbReference type="ARBA" id="ARBA00022839"/>
    </source>
</evidence>
<organism evidence="6 7">
    <name type="scientific">Clydaea vesicula</name>
    <dbReference type="NCBI Taxonomy" id="447962"/>
    <lineage>
        <taxon>Eukaryota</taxon>
        <taxon>Fungi</taxon>
        <taxon>Fungi incertae sedis</taxon>
        <taxon>Chytridiomycota</taxon>
        <taxon>Chytridiomycota incertae sedis</taxon>
        <taxon>Chytridiomycetes</taxon>
        <taxon>Lobulomycetales</taxon>
        <taxon>Lobulomycetaceae</taxon>
        <taxon>Clydaea</taxon>
    </lineage>
</organism>
<keyword evidence="3" id="KW-0378">Hydrolase</keyword>
<dbReference type="PANTHER" id="PTHR11046">
    <property type="entry name" value="OLIGORIBONUCLEASE, MITOCHONDRIAL"/>
    <property type="match status" value="1"/>
</dbReference>
<comment type="caution">
    <text evidence="6">The sequence shown here is derived from an EMBL/GenBank/DDBJ whole genome shotgun (WGS) entry which is preliminary data.</text>
</comment>
<dbReference type="SMART" id="SM00479">
    <property type="entry name" value="EXOIII"/>
    <property type="match status" value="1"/>
</dbReference>
<comment type="similarity">
    <text evidence="1">Belongs to the oligoribonuclease family.</text>
</comment>
<evidence type="ECO:0000256" key="2">
    <source>
        <dbReference type="ARBA" id="ARBA00022722"/>
    </source>
</evidence>
<dbReference type="CDD" id="cd06135">
    <property type="entry name" value="Orn"/>
    <property type="match status" value="1"/>
</dbReference>
<gene>
    <name evidence="6" type="primary">REXO2</name>
    <name evidence="6" type="ORF">HK099_008598</name>
</gene>
<feature type="domain" description="Exonuclease" evidence="5">
    <location>
        <begin position="21"/>
        <end position="210"/>
    </location>
</feature>
<dbReference type="Gene3D" id="3.30.420.10">
    <property type="entry name" value="Ribonuclease H-like superfamily/Ribonuclease H"/>
    <property type="match status" value="1"/>
</dbReference>
<dbReference type="InterPro" id="IPR036397">
    <property type="entry name" value="RNaseH_sf"/>
</dbReference>
<dbReference type="InterPro" id="IPR022894">
    <property type="entry name" value="Oligoribonuclease"/>
</dbReference>
<sequence length="215" mass="24643">MNKIGFVSKLFKHQNPMLKNPIVWIDLEMTGLDLKKERIIEISVICSDGNLEKIVEGPNVVINQPVELLNQMDEWCTNQHRKSGLTKAVLESNITTKQAEKQVLDFIKTHIPQGVGVLAGNSIHMDKGKSKKTKMGFGLNVLEFLRKEMPDLLSYLHYRLIDVSTIKELSKRWFPEAFSSAPKKNENHRALDDIKDSITELKYYRNTVFKKSTDS</sequence>
<reference evidence="6" key="1">
    <citation type="submission" date="2020-05" db="EMBL/GenBank/DDBJ databases">
        <title>Phylogenomic resolution of chytrid fungi.</title>
        <authorList>
            <person name="Stajich J.E."/>
            <person name="Amses K."/>
            <person name="Simmons R."/>
            <person name="Seto K."/>
            <person name="Myers J."/>
            <person name="Bonds A."/>
            <person name="Quandt C.A."/>
            <person name="Barry K."/>
            <person name="Liu P."/>
            <person name="Grigoriev I."/>
            <person name="Longcore J.E."/>
            <person name="James T.Y."/>
        </authorList>
    </citation>
    <scope>NUCLEOTIDE SEQUENCE</scope>
    <source>
        <strain evidence="6">JEL0476</strain>
    </source>
</reference>
<evidence type="ECO:0000256" key="3">
    <source>
        <dbReference type="ARBA" id="ARBA00022801"/>
    </source>
</evidence>
<evidence type="ECO:0000256" key="1">
    <source>
        <dbReference type="ARBA" id="ARBA00009921"/>
    </source>
</evidence>
<dbReference type="FunFam" id="3.30.420.10:FF:000003">
    <property type="entry name" value="Oligoribonuclease"/>
    <property type="match status" value="1"/>
</dbReference>
<dbReference type="PANTHER" id="PTHR11046:SF0">
    <property type="entry name" value="OLIGORIBONUCLEASE, MITOCHONDRIAL"/>
    <property type="match status" value="1"/>
</dbReference>
<dbReference type="EMBL" id="JADGJW010000962">
    <property type="protein sequence ID" value="KAJ3209043.1"/>
    <property type="molecule type" value="Genomic_DNA"/>
</dbReference>
<dbReference type="InterPro" id="IPR012337">
    <property type="entry name" value="RNaseH-like_sf"/>
</dbReference>
<dbReference type="NCBIfam" id="NF003765">
    <property type="entry name" value="PRK05359.1"/>
    <property type="match status" value="1"/>
</dbReference>
<keyword evidence="7" id="KW-1185">Reference proteome</keyword>
<dbReference type="Pfam" id="PF00929">
    <property type="entry name" value="RNase_T"/>
    <property type="match status" value="1"/>
</dbReference>
<keyword evidence="4" id="KW-0269">Exonuclease</keyword>
<accession>A0AAD5XT03</accession>
<proteinExistence type="inferred from homology"/>
<evidence type="ECO:0000313" key="6">
    <source>
        <dbReference type="EMBL" id="KAJ3209043.1"/>
    </source>
</evidence>
<protein>
    <submittedName>
        <fullName evidence="6">Oligoribonuclease, mitochondrial</fullName>
    </submittedName>
</protein>
<keyword evidence="2" id="KW-0540">Nuclease</keyword>
<dbReference type="GO" id="GO:0000175">
    <property type="term" value="F:3'-5'-RNA exonuclease activity"/>
    <property type="evidence" value="ECO:0007669"/>
    <property type="project" value="InterPro"/>
</dbReference>
<name>A0AAD5XT03_9FUNG</name>
<dbReference type="AlphaFoldDB" id="A0AAD5XT03"/>
<dbReference type="InterPro" id="IPR013520">
    <property type="entry name" value="Ribonucl_H"/>
</dbReference>
<dbReference type="Proteomes" id="UP001211065">
    <property type="component" value="Unassembled WGS sequence"/>
</dbReference>